<accession>A0A5N6UV06</accession>
<dbReference type="Proteomes" id="UP000326950">
    <property type="component" value="Unassembled WGS sequence"/>
</dbReference>
<evidence type="ECO:0000313" key="2">
    <source>
        <dbReference type="Proteomes" id="UP000326950"/>
    </source>
</evidence>
<dbReference type="OrthoDB" id="191139at2759"/>
<organism evidence="1 2">
    <name type="scientific">Aspergillus tamarii</name>
    <dbReference type="NCBI Taxonomy" id="41984"/>
    <lineage>
        <taxon>Eukaryota</taxon>
        <taxon>Fungi</taxon>
        <taxon>Dikarya</taxon>
        <taxon>Ascomycota</taxon>
        <taxon>Pezizomycotina</taxon>
        <taxon>Eurotiomycetes</taxon>
        <taxon>Eurotiomycetidae</taxon>
        <taxon>Eurotiales</taxon>
        <taxon>Aspergillaceae</taxon>
        <taxon>Aspergillus</taxon>
        <taxon>Aspergillus subgen. Circumdati</taxon>
    </lineage>
</organism>
<reference evidence="1 2" key="1">
    <citation type="submission" date="2019-04" db="EMBL/GenBank/DDBJ databases">
        <title>Friends and foes A comparative genomics study of 23 Aspergillus species from section Flavi.</title>
        <authorList>
            <consortium name="DOE Joint Genome Institute"/>
            <person name="Kjaerbolling I."/>
            <person name="Vesth T."/>
            <person name="Frisvad J.C."/>
            <person name="Nybo J.L."/>
            <person name="Theobald S."/>
            <person name="Kildgaard S."/>
            <person name="Isbrandt T."/>
            <person name="Kuo A."/>
            <person name="Sato A."/>
            <person name="Lyhne E.K."/>
            <person name="Kogle M.E."/>
            <person name="Wiebenga A."/>
            <person name="Kun R.S."/>
            <person name="Lubbers R.J."/>
            <person name="Makela M.R."/>
            <person name="Barry K."/>
            <person name="Chovatia M."/>
            <person name="Clum A."/>
            <person name="Daum C."/>
            <person name="Haridas S."/>
            <person name="He G."/>
            <person name="LaButti K."/>
            <person name="Lipzen A."/>
            <person name="Mondo S."/>
            <person name="Riley R."/>
            <person name="Salamov A."/>
            <person name="Simmons B.A."/>
            <person name="Magnuson J.K."/>
            <person name="Henrissat B."/>
            <person name="Mortensen U.H."/>
            <person name="Larsen T.O."/>
            <person name="Devries R.P."/>
            <person name="Grigoriev I.V."/>
            <person name="Machida M."/>
            <person name="Baker S.E."/>
            <person name="Andersen M.R."/>
        </authorList>
    </citation>
    <scope>NUCLEOTIDE SEQUENCE [LARGE SCALE GENOMIC DNA]</scope>
    <source>
        <strain evidence="1 2">CBS 117626</strain>
    </source>
</reference>
<gene>
    <name evidence="1" type="ORF">BDV40DRAFT_288471</name>
</gene>
<proteinExistence type="predicted"/>
<name>A0A5N6UV06_ASPTM</name>
<sequence>MGEYRAAFKEDRQKTIETFRELKAADRLDEVEFQYAMMIEWFDNGWGLNAGGIYYRHLYSQGWVTPGHDLWIPSLDGLDWNHSNESSRRSRAKPFLSSEYAWEADVWKHVFSQMRDDPVLASSDKHEYNAINLKRDLVSCLLMVEPKFIKRTPDATSCLATFKPKDYRNPLSEWSLGHSRGCSSGAVYLGMLNDLARQPRKASSKNRKCQAEVGCSNNQVFISTSLGAHWHILYAGHDGFSESVYISQRIWSVCVVTPRKTWELLSNSIINRLNDWHEFHWAKHLSEEARGKLRERIISYFQQAYQRDLPDLTDNWPAVITCILDGCGPMGTPGYPIQSKEEMAAHYREVHGEDDGVIADAERLREEREETNNIDNPVQPTKKERAGGLRQLIDQCL</sequence>
<protein>
    <submittedName>
        <fullName evidence="1">Uncharacterized protein</fullName>
    </submittedName>
</protein>
<evidence type="ECO:0000313" key="1">
    <source>
        <dbReference type="EMBL" id="KAE8162482.1"/>
    </source>
</evidence>
<dbReference type="EMBL" id="ML738628">
    <property type="protein sequence ID" value="KAE8162482.1"/>
    <property type="molecule type" value="Genomic_DNA"/>
</dbReference>
<dbReference type="AlphaFoldDB" id="A0A5N6UV06"/>
<keyword evidence="2" id="KW-1185">Reference proteome</keyword>